<proteinExistence type="predicted"/>
<comment type="caution">
    <text evidence="2">The sequence shown here is derived from an EMBL/GenBank/DDBJ whole genome shotgun (WGS) entry which is preliminary data.</text>
</comment>
<protein>
    <submittedName>
        <fullName evidence="2">Uncharacterized protein</fullName>
    </submittedName>
</protein>
<dbReference type="EMBL" id="JBHSBC010000066">
    <property type="protein sequence ID" value="MFC3986731.1"/>
    <property type="molecule type" value="Genomic_DNA"/>
</dbReference>
<keyword evidence="1" id="KW-0812">Transmembrane</keyword>
<accession>A0ABV8FDG5</accession>
<dbReference type="RefSeq" id="WP_386197092.1">
    <property type="nucleotide sequence ID" value="NZ_JBHSBC010000066.1"/>
</dbReference>
<sequence length="42" mass="4397">MISFVSPINAVFVIAAAIMAPPFAAWLREPAALSLPAEQVDA</sequence>
<reference evidence="3" key="1">
    <citation type="journal article" date="2019" name="Int. J. Syst. Evol. Microbiol.">
        <title>The Global Catalogue of Microorganisms (GCM) 10K type strain sequencing project: providing services to taxonomists for standard genome sequencing and annotation.</title>
        <authorList>
            <consortium name="The Broad Institute Genomics Platform"/>
            <consortium name="The Broad Institute Genome Sequencing Center for Infectious Disease"/>
            <person name="Wu L."/>
            <person name="Ma J."/>
        </authorList>
    </citation>
    <scope>NUCLEOTIDE SEQUENCE [LARGE SCALE GENOMIC DNA]</scope>
    <source>
        <strain evidence="3">TBRC 7912</strain>
    </source>
</reference>
<evidence type="ECO:0000256" key="1">
    <source>
        <dbReference type="SAM" id="Phobius"/>
    </source>
</evidence>
<organism evidence="2 3">
    <name type="scientific">Streptosporangium jomthongense</name>
    <dbReference type="NCBI Taxonomy" id="1193683"/>
    <lineage>
        <taxon>Bacteria</taxon>
        <taxon>Bacillati</taxon>
        <taxon>Actinomycetota</taxon>
        <taxon>Actinomycetes</taxon>
        <taxon>Streptosporangiales</taxon>
        <taxon>Streptosporangiaceae</taxon>
        <taxon>Streptosporangium</taxon>
    </lineage>
</organism>
<keyword evidence="1" id="KW-1133">Transmembrane helix</keyword>
<evidence type="ECO:0000313" key="2">
    <source>
        <dbReference type="EMBL" id="MFC3986731.1"/>
    </source>
</evidence>
<feature type="transmembrane region" description="Helical" evidence="1">
    <location>
        <begin position="6"/>
        <end position="27"/>
    </location>
</feature>
<dbReference type="Proteomes" id="UP001595698">
    <property type="component" value="Unassembled WGS sequence"/>
</dbReference>
<keyword evidence="3" id="KW-1185">Reference proteome</keyword>
<keyword evidence="1" id="KW-0472">Membrane</keyword>
<name>A0ABV8FDG5_9ACTN</name>
<gene>
    <name evidence="2" type="ORF">ACFOYY_41840</name>
</gene>
<evidence type="ECO:0000313" key="3">
    <source>
        <dbReference type="Proteomes" id="UP001595698"/>
    </source>
</evidence>